<organism evidence="3 4">
    <name type="scientific">Cadophora malorum</name>
    <dbReference type="NCBI Taxonomy" id="108018"/>
    <lineage>
        <taxon>Eukaryota</taxon>
        <taxon>Fungi</taxon>
        <taxon>Dikarya</taxon>
        <taxon>Ascomycota</taxon>
        <taxon>Pezizomycotina</taxon>
        <taxon>Leotiomycetes</taxon>
        <taxon>Helotiales</taxon>
        <taxon>Ploettnerulaceae</taxon>
        <taxon>Cadophora</taxon>
    </lineage>
</organism>
<dbReference type="GO" id="GO:0031505">
    <property type="term" value="P:fungal-type cell wall organization"/>
    <property type="evidence" value="ECO:0007669"/>
    <property type="project" value="InterPro"/>
</dbReference>
<protein>
    <submittedName>
        <fullName evidence="3">Uncharacterized protein</fullName>
    </submittedName>
</protein>
<dbReference type="GO" id="GO:0005199">
    <property type="term" value="F:structural constituent of cell wall"/>
    <property type="evidence" value="ECO:0007669"/>
    <property type="project" value="InterPro"/>
</dbReference>
<evidence type="ECO:0000313" key="3">
    <source>
        <dbReference type="EMBL" id="KAG4426014.1"/>
    </source>
</evidence>
<comment type="caution">
    <text evidence="3">The sequence shown here is derived from an EMBL/GenBank/DDBJ whole genome shotgun (WGS) entry which is preliminary data.</text>
</comment>
<feature type="region of interest" description="Disordered" evidence="1">
    <location>
        <begin position="208"/>
        <end position="239"/>
    </location>
</feature>
<dbReference type="AlphaFoldDB" id="A0A8H7WJG7"/>
<dbReference type="PANTHER" id="PTHR35523">
    <property type="entry name" value="CELL WALL PROTEIN SED1"/>
    <property type="match status" value="1"/>
</dbReference>
<sequence>MRYSVASFVVLASALTNASTLGKRVDCQTQANECRTAPEANQSFCSAQLSACLGYNPYANNTATTTTSSYAPKESCQAAADQCRVQPGANQATCSAQLAACLGYNPYDSKPVWTTETVTSFTTYCPYPTTLVYNDKTYTATKDQILTITDCPCTITKPANPTATPTGAPVDCYKQENECRTKPGANQSTCSAQLAQCLGYNPYTNPAQSQPTGSVQTTQPAGNPTATYTGPVAENPTTTGTQVQFTGAATINKPAAGLFAIGVGALAFL</sequence>
<accession>A0A8H7WJG7</accession>
<name>A0A8H7WJG7_9HELO</name>
<feature type="chain" id="PRO_5034471229" evidence="2">
    <location>
        <begin position="23"/>
        <end position="269"/>
    </location>
</feature>
<keyword evidence="4" id="KW-1185">Reference proteome</keyword>
<gene>
    <name evidence="3" type="ORF">IFR04_000958</name>
</gene>
<dbReference type="Proteomes" id="UP000664132">
    <property type="component" value="Unassembled WGS sequence"/>
</dbReference>
<feature type="compositionally biased region" description="Polar residues" evidence="1">
    <location>
        <begin position="208"/>
        <end position="228"/>
    </location>
</feature>
<dbReference type="EMBL" id="JAFJYH010000006">
    <property type="protein sequence ID" value="KAG4426014.1"/>
    <property type="molecule type" value="Genomic_DNA"/>
</dbReference>
<dbReference type="InterPro" id="IPR038843">
    <property type="entry name" value="Sed1/Spi1"/>
</dbReference>
<evidence type="ECO:0000256" key="2">
    <source>
        <dbReference type="SAM" id="SignalP"/>
    </source>
</evidence>
<evidence type="ECO:0000313" key="4">
    <source>
        <dbReference type="Proteomes" id="UP000664132"/>
    </source>
</evidence>
<keyword evidence="2" id="KW-0732">Signal</keyword>
<dbReference type="PANTHER" id="PTHR35523:SF1">
    <property type="entry name" value="CELL WALL PROTEIN SED1"/>
    <property type="match status" value="1"/>
</dbReference>
<proteinExistence type="predicted"/>
<reference evidence="3" key="1">
    <citation type="submission" date="2021-02" db="EMBL/GenBank/DDBJ databases">
        <title>Genome sequence Cadophora malorum strain M34.</title>
        <authorList>
            <person name="Stefanovic E."/>
            <person name="Vu D."/>
            <person name="Scully C."/>
            <person name="Dijksterhuis J."/>
            <person name="Roader J."/>
            <person name="Houbraken J."/>
        </authorList>
    </citation>
    <scope>NUCLEOTIDE SEQUENCE</scope>
    <source>
        <strain evidence="3">M34</strain>
    </source>
</reference>
<evidence type="ECO:0000256" key="1">
    <source>
        <dbReference type="SAM" id="MobiDB-lite"/>
    </source>
</evidence>
<dbReference type="GO" id="GO:0009277">
    <property type="term" value="C:fungal-type cell wall"/>
    <property type="evidence" value="ECO:0007669"/>
    <property type="project" value="TreeGrafter"/>
</dbReference>
<feature type="signal peptide" evidence="2">
    <location>
        <begin position="1"/>
        <end position="22"/>
    </location>
</feature>
<dbReference type="OrthoDB" id="3836772at2759"/>